<accession>A0A830G9N0</accession>
<protein>
    <submittedName>
        <fullName evidence="1">Uncharacterized protein</fullName>
    </submittedName>
</protein>
<organism evidence="1 2">
    <name type="scientific">Halarchaeum nitratireducens</name>
    <dbReference type="NCBI Taxonomy" id="489913"/>
    <lineage>
        <taxon>Archaea</taxon>
        <taxon>Methanobacteriati</taxon>
        <taxon>Methanobacteriota</taxon>
        <taxon>Stenosarchaea group</taxon>
        <taxon>Halobacteria</taxon>
        <taxon>Halobacteriales</taxon>
        <taxon>Halobacteriaceae</taxon>
    </lineage>
</organism>
<comment type="caution">
    <text evidence="1">The sequence shown here is derived from an EMBL/GenBank/DDBJ whole genome shotgun (WGS) entry which is preliminary data.</text>
</comment>
<proteinExistence type="predicted"/>
<dbReference type="OrthoDB" id="270863at2157"/>
<name>A0A830G9N0_9EURY</name>
<dbReference type="AlphaFoldDB" id="A0A830G9N0"/>
<gene>
    <name evidence="1" type="ORF">GCM10009021_13060</name>
</gene>
<keyword evidence="2" id="KW-1185">Reference proteome</keyword>
<dbReference type="EMBL" id="BMOQ01000003">
    <property type="protein sequence ID" value="GGN14215.1"/>
    <property type="molecule type" value="Genomic_DNA"/>
</dbReference>
<sequence length="80" mass="7977">MTNGSAHVAEIENGSVDPTLRVTTTAPVLCNATASEDPAGSMLDAYDRGDVDIEGVGIVRGAGVTVAKAAYGVGSALGVW</sequence>
<evidence type="ECO:0000313" key="1">
    <source>
        <dbReference type="EMBL" id="GGN14215.1"/>
    </source>
</evidence>
<dbReference type="Proteomes" id="UP000608850">
    <property type="component" value="Unassembled WGS sequence"/>
</dbReference>
<reference evidence="1 2" key="1">
    <citation type="journal article" date="2019" name="Int. J. Syst. Evol. Microbiol.">
        <title>The Global Catalogue of Microorganisms (GCM) 10K type strain sequencing project: providing services to taxonomists for standard genome sequencing and annotation.</title>
        <authorList>
            <consortium name="The Broad Institute Genomics Platform"/>
            <consortium name="The Broad Institute Genome Sequencing Center for Infectious Disease"/>
            <person name="Wu L."/>
            <person name="Ma J."/>
        </authorList>
    </citation>
    <scope>NUCLEOTIDE SEQUENCE [LARGE SCALE GENOMIC DNA]</scope>
    <source>
        <strain evidence="1 2">JCM 16331</strain>
    </source>
</reference>
<dbReference type="RefSeq" id="WP_188877837.1">
    <property type="nucleotide sequence ID" value="NZ_BMOQ01000003.1"/>
</dbReference>
<evidence type="ECO:0000313" key="2">
    <source>
        <dbReference type="Proteomes" id="UP000608850"/>
    </source>
</evidence>